<dbReference type="InterPro" id="IPR036196">
    <property type="entry name" value="Ptyr_pPase_sf"/>
</dbReference>
<dbReference type="EC" id="3.1.3.48" evidence="6"/>
<evidence type="ECO:0000313" key="6">
    <source>
        <dbReference type="EMBL" id="PRR86212.1"/>
    </source>
</evidence>
<keyword evidence="3" id="KW-0904">Protein phosphatase</keyword>
<dbReference type="PANTHER" id="PTHR11717:SF31">
    <property type="entry name" value="LOW MOLECULAR WEIGHT PROTEIN-TYROSINE-PHOSPHATASE ETP-RELATED"/>
    <property type="match status" value="1"/>
</dbReference>
<proteinExistence type="inferred from homology"/>
<evidence type="ECO:0000256" key="1">
    <source>
        <dbReference type="ARBA" id="ARBA00011063"/>
    </source>
</evidence>
<dbReference type="InterPro" id="IPR050438">
    <property type="entry name" value="LMW_PTPase"/>
</dbReference>
<comment type="caution">
    <text evidence="6">The sequence shown here is derived from an EMBL/GenBank/DDBJ whole genome shotgun (WGS) entry which is preliminary data.</text>
</comment>
<comment type="similarity">
    <text evidence="1">Belongs to the low molecular weight phosphotyrosine protein phosphatase family.</text>
</comment>
<dbReference type="SMART" id="SM00226">
    <property type="entry name" value="LMWPc"/>
    <property type="match status" value="1"/>
</dbReference>
<sequence length="152" mass="17188">MKSILFVCTGNTCRSCMAEAIFNSMSGGSDIRAFSAGIMVSYNSIASRNSSLVVKKNINVDISNRKAVQVERYMVQNSIVVLAMTSYIRNVLKNKFPEFRDRIYTLNEFVSLMEDIEDPFGKSVEEYEHTYGQLENSISLLLNKLKEDMGIN</sequence>
<reference evidence="6 7" key="1">
    <citation type="submission" date="2018-03" db="EMBL/GenBank/DDBJ databases">
        <title>Genome sequence of Clostridium luticellarii DSM 29923.</title>
        <authorList>
            <person name="Poehlein A."/>
            <person name="Daniel R."/>
        </authorList>
    </citation>
    <scope>NUCLEOTIDE SEQUENCE [LARGE SCALE GENOMIC DNA]</scope>
    <source>
        <strain evidence="6 7">DSM 29923</strain>
    </source>
</reference>
<dbReference type="InterPro" id="IPR023485">
    <property type="entry name" value="Ptyr_pPase"/>
</dbReference>
<name>A0A2T0BQU9_9CLOT</name>
<dbReference type="Gene3D" id="3.40.50.2300">
    <property type="match status" value="1"/>
</dbReference>
<dbReference type="SUPFAM" id="SSF52788">
    <property type="entry name" value="Phosphotyrosine protein phosphatases I"/>
    <property type="match status" value="1"/>
</dbReference>
<protein>
    <submittedName>
        <fullName evidence="6">Low molecular weight protein-tyrosine-phosphatase YwlE</fullName>
        <ecNumber evidence="6">3.1.3.48</ecNumber>
    </submittedName>
</protein>
<feature type="domain" description="Phosphotyrosine protein phosphatase I" evidence="5">
    <location>
        <begin position="2"/>
        <end position="144"/>
    </location>
</feature>
<evidence type="ECO:0000313" key="7">
    <source>
        <dbReference type="Proteomes" id="UP000237798"/>
    </source>
</evidence>
<evidence type="ECO:0000256" key="4">
    <source>
        <dbReference type="PIRSR" id="PIRSR617867-1"/>
    </source>
</evidence>
<dbReference type="PRINTS" id="PR00719">
    <property type="entry name" value="LMWPTPASE"/>
</dbReference>
<keyword evidence="7" id="KW-1185">Reference proteome</keyword>
<accession>A0A2T0BQU9</accession>
<dbReference type="EMBL" id="PVXP01000007">
    <property type="protein sequence ID" value="PRR86212.1"/>
    <property type="molecule type" value="Genomic_DNA"/>
</dbReference>
<evidence type="ECO:0000259" key="5">
    <source>
        <dbReference type="SMART" id="SM00226"/>
    </source>
</evidence>
<feature type="active site" evidence="4">
    <location>
        <position position="14"/>
    </location>
</feature>
<dbReference type="CDD" id="cd16344">
    <property type="entry name" value="LMWPAP"/>
    <property type="match status" value="1"/>
</dbReference>
<gene>
    <name evidence="6" type="primary">ywlE</name>
    <name evidence="6" type="ORF">CLLU_08670</name>
</gene>
<feature type="active site" description="Proton donor" evidence="4">
    <location>
        <position position="118"/>
    </location>
</feature>
<dbReference type="AlphaFoldDB" id="A0A2T0BQU9"/>
<dbReference type="Pfam" id="PF01451">
    <property type="entry name" value="LMWPc"/>
    <property type="match status" value="1"/>
</dbReference>
<dbReference type="OrthoDB" id="9784339at2"/>
<keyword evidence="2 6" id="KW-0378">Hydrolase</keyword>
<dbReference type="RefSeq" id="WP_106008355.1">
    <property type="nucleotide sequence ID" value="NZ_JALCPJ010000019.1"/>
</dbReference>
<organism evidence="6 7">
    <name type="scientific">Clostridium luticellarii</name>
    <dbReference type="NCBI Taxonomy" id="1691940"/>
    <lineage>
        <taxon>Bacteria</taxon>
        <taxon>Bacillati</taxon>
        <taxon>Bacillota</taxon>
        <taxon>Clostridia</taxon>
        <taxon>Eubacteriales</taxon>
        <taxon>Clostridiaceae</taxon>
        <taxon>Clostridium</taxon>
    </lineage>
</organism>
<dbReference type="InterPro" id="IPR017867">
    <property type="entry name" value="Tyr_phospatase_low_mol_wt"/>
</dbReference>
<dbReference type="GO" id="GO:0004725">
    <property type="term" value="F:protein tyrosine phosphatase activity"/>
    <property type="evidence" value="ECO:0007669"/>
    <property type="project" value="UniProtKB-EC"/>
</dbReference>
<evidence type="ECO:0000256" key="2">
    <source>
        <dbReference type="ARBA" id="ARBA00022801"/>
    </source>
</evidence>
<evidence type="ECO:0000256" key="3">
    <source>
        <dbReference type="ARBA" id="ARBA00022912"/>
    </source>
</evidence>
<dbReference type="PANTHER" id="PTHR11717">
    <property type="entry name" value="LOW MOLECULAR WEIGHT PROTEIN TYROSINE PHOSPHATASE"/>
    <property type="match status" value="1"/>
</dbReference>
<feature type="active site" description="Nucleophile" evidence="4">
    <location>
        <position position="8"/>
    </location>
</feature>
<dbReference type="Proteomes" id="UP000237798">
    <property type="component" value="Unassembled WGS sequence"/>
</dbReference>